<protein>
    <submittedName>
        <fullName evidence="2">Uncharacterized protein</fullName>
    </submittedName>
</protein>
<reference evidence="2 3" key="1">
    <citation type="submission" date="2017-07" db="EMBL/GenBank/DDBJ databases">
        <title>Mechanisms for carbon and nitrogen cycling indicate functional differentiation within the Candidate Phyla Radiation.</title>
        <authorList>
            <person name="Danczak R.E."/>
            <person name="Johnston M.D."/>
            <person name="Kenah C."/>
            <person name="Slattery M."/>
            <person name="Wrighton K.C."/>
            <person name="Wilkins M.J."/>
        </authorList>
    </citation>
    <scope>NUCLEOTIDE SEQUENCE [LARGE SCALE GENOMIC DNA]</scope>
    <source>
        <strain evidence="2">Licking1014_2</strain>
    </source>
</reference>
<evidence type="ECO:0000313" key="2">
    <source>
        <dbReference type="EMBL" id="TSC97277.1"/>
    </source>
</evidence>
<comment type="caution">
    <text evidence="2">The sequence shown here is derived from an EMBL/GenBank/DDBJ whole genome shotgun (WGS) entry which is preliminary data.</text>
</comment>
<sequence length="128" mass="15395">MRREGEKMSLETGGEIPKEAQEWKEPKINKDEYQRFKEKSQKREDEFDNSPEGQKSFNEFTERIKSTPPEQLEAELDYAEGRSRPKLTDALREEIGRRKHGYPGESNLDRRRRETLQKWEKSRKEESY</sequence>
<dbReference type="EMBL" id="VMGL01000007">
    <property type="protein sequence ID" value="TSC97277.1"/>
    <property type="molecule type" value="Genomic_DNA"/>
</dbReference>
<name>A0A554LWP3_9BACT</name>
<dbReference type="AlphaFoldDB" id="A0A554LWP3"/>
<organism evidence="2 3">
    <name type="scientific">Candidatus Berkelbacteria bacterium Licking1014_2</name>
    <dbReference type="NCBI Taxonomy" id="2017146"/>
    <lineage>
        <taxon>Bacteria</taxon>
        <taxon>Candidatus Berkelbacteria</taxon>
    </lineage>
</organism>
<dbReference type="Proteomes" id="UP000318711">
    <property type="component" value="Unassembled WGS sequence"/>
</dbReference>
<gene>
    <name evidence="2" type="ORF">CEN88_93</name>
</gene>
<accession>A0A554LWP3</accession>
<evidence type="ECO:0000256" key="1">
    <source>
        <dbReference type="SAM" id="MobiDB-lite"/>
    </source>
</evidence>
<feature type="region of interest" description="Disordered" evidence="1">
    <location>
        <begin position="1"/>
        <end position="128"/>
    </location>
</feature>
<proteinExistence type="predicted"/>
<evidence type="ECO:0000313" key="3">
    <source>
        <dbReference type="Proteomes" id="UP000318711"/>
    </source>
</evidence>
<feature type="compositionally biased region" description="Basic and acidic residues" evidence="1">
    <location>
        <begin position="16"/>
        <end position="45"/>
    </location>
</feature>
<feature type="compositionally biased region" description="Basic and acidic residues" evidence="1">
    <location>
        <begin position="79"/>
        <end position="96"/>
    </location>
</feature>
<feature type="compositionally biased region" description="Basic and acidic residues" evidence="1">
    <location>
        <begin position="107"/>
        <end position="128"/>
    </location>
</feature>